<proteinExistence type="predicted"/>
<gene>
    <name evidence="1" type="ORF">SAMN06297164_3114</name>
</gene>
<accession>A0A286AGJ5</accession>
<dbReference type="Proteomes" id="UP000219335">
    <property type="component" value="Unassembled WGS sequence"/>
</dbReference>
<dbReference type="AlphaFoldDB" id="A0A286AGJ5"/>
<dbReference type="EMBL" id="OCMU01000002">
    <property type="protein sequence ID" value="SOD21034.1"/>
    <property type="molecule type" value="Genomic_DNA"/>
</dbReference>
<evidence type="ECO:0000313" key="2">
    <source>
        <dbReference type="Proteomes" id="UP000219335"/>
    </source>
</evidence>
<reference evidence="1 2" key="1">
    <citation type="submission" date="2017-09" db="EMBL/GenBank/DDBJ databases">
        <authorList>
            <person name="Ehlers B."/>
            <person name="Leendertz F.H."/>
        </authorList>
    </citation>
    <scope>NUCLEOTIDE SEQUENCE [LARGE SCALE GENOMIC DNA]</scope>
    <source>
        <strain evidence="1 2">Nm42</strain>
    </source>
</reference>
<protein>
    <submittedName>
        <fullName evidence="1">Uncharacterized protein</fullName>
    </submittedName>
</protein>
<organism evidence="1 2">
    <name type="scientific">Nitrosomonas ureae</name>
    <dbReference type="NCBI Taxonomy" id="44577"/>
    <lineage>
        <taxon>Bacteria</taxon>
        <taxon>Pseudomonadati</taxon>
        <taxon>Pseudomonadota</taxon>
        <taxon>Betaproteobacteria</taxon>
        <taxon>Nitrosomonadales</taxon>
        <taxon>Nitrosomonadaceae</taxon>
        <taxon>Nitrosomonas</taxon>
    </lineage>
</organism>
<evidence type="ECO:0000313" key="1">
    <source>
        <dbReference type="EMBL" id="SOD21034.1"/>
    </source>
</evidence>
<name>A0A286AGJ5_9PROT</name>
<sequence>MGTKPIKNSKIKCFLWLPQRTMEEPHFYLFLEDYKEYKYFERLIETKSNVISLKIYITSMGGELKSIYLIKKAYFSDAKMIFVAENWQEAFIKYHFPKYALNQIITESSELENKFRFFISESELFSSFISVEKDYTGEVRREIISNISLNQEISHLGIKLVTSDKYIGENESNILEIIPHSPINSLLAFFKIIKPIVELILVLTSFAEKRRLNWYKCDGAIGGKFVENFNTRVVFYQDKKRVPLISTLEFESFLTEALRSIEFHNIKYITQLLQSYLSGIDYSINAKIVLWNSILEKILKKHFGYKKDCCKEELLAKFSVPISDLSSIRDLIDIRNDIAHGDEINSDRLFKLAHEWQILIERTLLRELKWYKSIER</sequence>